<evidence type="ECO:0000256" key="5">
    <source>
        <dbReference type="ARBA" id="ARBA00022741"/>
    </source>
</evidence>
<name>A0AAV2HM64_LYMST</name>
<evidence type="ECO:0000256" key="3">
    <source>
        <dbReference type="ARBA" id="ARBA00022475"/>
    </source>
</evidence>
<dbReference type="SMART" id="SM00174">
    <property type="entry name" value="RHO"/>
    <property type="match status" value="1"/>
</dbReference>
<sequence>MPQCLCLKLVVVGDGGVGKTCMLMTYTEKAFPVKYVPTIVGGYSPLVMVDGEPVYLGLWDTPGRKGHDHLRTLFYPQTDICLICFSVERRSSFDNVKEKWLPEIKHFCPETPILLVACKTDLRYSNYKERSITYEEGRALSKELGLNYVETSALNQYGLKDCFYRSVQIFIANTKAQKSKSIFSIGSKKKNGAILLPPIMPPAGKAPWMEIESSVFATDWYKALQHPKFHDVTFLVEGTRRFYAHKLVICSASNFFGKILAGILPSNLPEFNQIERFSRDDLNAGKIEGIYSVYDVGLSYGKDTIIEISVDIKTKTFVRVLEFLYTGLPNIPEDASEKDLQDLRRASIIFKLPYLTTICDNIMREEEFLNPSIGTHLNDETGAKMKELFFNQQANADIIFNVEGDPIFAHKIVLCTRNDVMAAMLSGNFMEGNNERIAQVNIPHATKENFLALLEYLYTDHAPLNESSDLVGVLSLADENCQQRLVNLSELYISKEVDRACQSPIEGAEIDVIGLLNTAHTFNADQLVTFCLHFISTNFNAFSMRKEFAQLNPDDSKYVKENRWPPLDYLKDVEEYEQQLSKTGKKCAIL</sequence>
<dbReference type="PRINTS" id="PR00449">
    <property type="entry name" value="RASTRNSFRMNG"/>
</dbReference>
<dbReference type="FunFam" id="3.40.50.300:FF:000983">
    <property type="entry name" value="Rho family GTPase"/>
    <property type="match status" value="1"/>
</dbReference>
<dbReference type="CDD" id="cd18299">
    <property type="entry name" value="BTB1_POZ_RhoBTB"/>
    <property type="match status" value="1"/>
</dbReference>
<dbReference type="GO" id="GO:0005525">
    <property type="term" value="F:GTP binding"/>
    <property type="evidence" value="ECO:0007669"/>
    <property type="project" value="UniProtKB-KW"/>
</dbReference>
<keyword evidence="3" id="KW-1003">Cell membrane</keyword>
<dbReference type="InterPro" id="IPR001806">
    <property type="entry name" value="Small_GTPase"/>
</dbReference>
<evidence type="ECO:0000256" key="2">
    <source>
        <dbReference type="ARBA" id="ARBA00010142"/>
    </source>
</evidence>
<keyword evidence="9" id="KW-0636">Prenylation</keyword>
<evidence type="ECO:0000313" key="12">
    <source>
        <dbReference type="Proteomes" id="UP001497497"/>
    </source>
</evidence>
<evidence type="ECO:0000256" key="7">
    <source>
        <dbReference type="ARBA" id="ARBA00023136"/>
    </source>
</evidence>
<dbReference type="SMART" id="SM00225">
    <property type="entry name" value="BTB"/>
    <property type="match status" value="2"/>
</dbReference>
<dbReference type="SMART" id="SM00173">
    <property type="entry name" value="RAS"/>
    <property type="match status" value="1"/>
</dbReference>
<feature type="domain" description="BTB" evidence="10">
    <location>
        <begin position="396"/>
        <end position="466"/>
    </location>
</feature>
<comment type="caution">
    <text evidence="11">The sequence shown here is derived from an EMBL/GenBank/DDBJ whole genome shotgun (WGS) entry which is preliminary data.</text>
</comment>
<keyword evidence="5" id="KW-0547">Nucleotide-binding</keyword>
<dbReference type="PROSITE" id="PS51420">
    <property type="entry name" value="RHO"/>
    <property type="match status" value="1"/>
</dbReference>
<dbReference type="EMBL" id="CAXITT010000182">
    <property type="protein sequence ID" value="CAL1534792.1"/>
    <property type="molecule type" value="Genomic_DNA"/>
</dbReference>
<comment type="similarity">
    <text evidence="2">Belongs to the small GTPase superfamily. Rho family.</text>
</comment>
<gene>
    <name evidence="11" type="ORF">GSLYS_00008752001</name>
</gene>
<dbReference type="SMART" id="SM00175">
    <property type="entry name" value="RAB"/>
    <property type="match status" value="1"/>
</dbReference>
<accession>A0AAV2HM64</accession>
<keyword evidence="4" id="KW-0488">Methylation</keyword>
<dbReference type="PROSITE" id="PS51421">
    <property type="entry name" value="RAS"/>
    <property type="match status" value="1"/>
</dbReference>
<evidence type="ECO:0000256" key="1">
    <source>
        <dbReference type="ARBA" id="ARBA00004342"/>
    </source>
</evidence>
<dbReference type="Gene3D" id="3.40.50.300">
    <property type="entry name" value="P-loop containing nucleotide triphosphate hydrolases"/>
    <property type="match status" value="1"/>
</dbReference>
<dbReference type="InterPro" id="IPR005225">
    <property type="entry name" value="Small_GTP-bd"/>
</dbReference>
<dbReference type="PROSITE" id="PS50097">
    <property type="entry name" value="BTB"/>
    <property type="match status" value="2"/>
</dbReference>
<dbReference type="InterPro" id="IPR011333">
    <property type="entry name" value="SKP1/BTB/POZ_sf"/>
</dbReference>
<comment type="subcellular location">
    <subcellularLocation>
        <location evidence="1">Cell membrane</location>
        <topology evidence="1">Lipid-anchor</topology>
        <orientation evidence="1">Cytoplasmic side</orientation>
    </subcellularLocation>
</comment>
<dbReference type="GO" id="GO:0005886">
    <property type="term" value="C:plasma membrane"/>
    <property type="evidence" value="ECO:0007669"/>
    <property type="project" value="UniProtKB-SubCell"/>
</dbReference>
<keyword evidence="12" id="KW-1185">Reference proteome</keyword>
<keyword evidence="8" id="KW-0449">Lipoprotein</keyword>
<dbReference type="Pfam" id="PF00651">
    <property type="entry name" value="BTB"/>
    <property type="match status" value="2"/>
</dbReference>
<dbReference type="Pfam" id="PF00071">
    <property type="entry name" value="Ras"/>
    <property type="match status" value="1"/>
</dbReference>
<dbReference type="SUPFAM" id="SSF52540">
    <property type="entry name" value="P-loop containing nucleoside triphosphate hydrolases"/>
    <property type="match status" value="1"/>
</dbReference>
<evidence type="ECO:0000259" key="10">
    <source>
        <dbReference type="PROSITE" id="PS50097"/>
    </source>
</evidence>
<dbReference type="InterPro" id="IPR027417">
    <property type="entry name" value="P-loop_NTPase"/>
</dbReference>
<dbReference type="SUPFAM" id="SSF54695">
    <property type="entry name" value="POZ domain"/>
    <property type="match status" value="2"/>
</dbReference>
<dbReference type="AlphaFoldDB" id="A0AAV2HM64"/>
<dbReference type="NCBIfam" id="TIGR00231">
    <property type="entry name" value="small_GTP"/>
    <property type="match status" value="1"/>
</dbReference>
<proteinExistence type="inferred from homology"/>
<dbReference type="SMART" id="SM00176">
    <property type="entry name" value="RAN"/>
    <property type="match status" value="1"/>
</dbReference>
<dbReference type="Proteomes" id="UP001497497">
    <property type="component" value="Unassembled WGS sequence"/>
</dbReference>
<dbReference type="PANTHER" id="PTHR24072">
    <property type="entry name" value="RHO FAMILY GTPASE"/>
    <property type="match status" value="1"/>
</dbReference>
<dbReference type="CDD" id="cd00157">
    <property type="entry name" value="Rho"/>
    <property type="match status" value="1"/>
</dbReference>
<dbReference type="Gene3D" id="3.30.710.10">
    <property type="entry name" value="Potassium Channel Kv1.1, Chain A"/>
    <property type="match status" value="2"/>
</dbReference>
<reference evidence="11 12" key="1">
    <citation type="submission" date="2024-04" db="EMBL/GenBank/DDBJ databases">
        <authorList>
            <consortium name="Genoscope - CEA"/>
            <person name="William W."/>
        </authorList>
    </citation>
    <scope>NUCLEOTIDE SEQUENCE [LARGE SCALE GENOMIC DNA]</scope>
</reference>
<dbReference type="PROSITE" id="PS51419">
    <property type="entry name" value="RAB"/>
    <property type="match status" value="1"/>
</dbReference>
<evidence type="ECO:0000256" key="9">
    <source>
        <dbReference type="ARBA" id="ARBA00023289"/>
    </source>
</evidence>
<keyword evidence="6" id="KW-0342">GTP-binding</keyword>
<dbReference type="InterPro" id="IPR000210">
    <property type="entry name" value="BTB/POZ_dom"/>
</dbReference>
<keyword evidence="7" id="KW-0472">Membrane</keyword>
<feature type="domain" description="BTB" evidence="10">
    <location>
        <begin position="230"/>
        <end position="333"/>
    </location>
</feature>
<dbReference type="GO" id="GO:0003924">
    <property type="term" value="F:GTPase activity"/>
    <property type="evidence" value="ECO:0007669"/>
    <property type="project" value="InterPro"/>
</dbReference>
<dbReference type="FunFam" id="3.30.710.10:FF:000202">
    <property type="entry name" value="Predicted protein"/>
    <property type="match status" value="1"/>
</dbReference>
<organism evidence="11 12">
    <name type="scientific">Lymnaea stagnalis</name>
    <name type="common">Great pond snail</name>
    <name type="synonym">Helix stagnalis</name>
    <dbReference type="NCBI Taxonomy" id="6523"/>
    <lineage>
        <taxon>Eukaryota</taxon>
        <taxon>Metazoa</taxon>
        <taxon>Spiralia</taxon>
        <taxon>Lophotrochozoa</taxon>
        <taxon>Mollusca</taxon>
        <taxon>Gastropoda</taxon>
        <taxon>Heterobranchia</taxon>
        <taxon>Euthyneura</taxon>
        <taxon>Panpulmonata</taxon>
        <taxon>Hygrophila</taxon>
        <taxon>Lymnaeoidea</taxon>
        <taxon>Lymnaeidae</taxon>
        <taxon>Lymnaea</taxon>
    </lineage>
</organism>
<dbReference type="CDD" id="cd18499">
    <property type="entry name" value="BACK_RHOBTB"/>
    <property type="match status" value="1"/>
</dbReference>
<evidence type="ECO:0000256" key="6">
    <source>
        <dbReference type="ARBA" id="ARBA00023134"/>
    </source>
</evidence>
<dbReference type="GO" id="GO:0007264">
    <property type="term" value="P:small GTPase-mediated signal transduction"/>
    <property type="evidence" value="ECO:0007669"/>
    <property type="project" value="InterPro"/>
</dbReference>
<protein>
    <recommendedName>
        <fullName evidence="10">BTB domain-containing protein</fullName>
    </recommendedName>
</protein>
<evidence type="ECO:0000256" key="8">
    <source>
        <dbReference type="ARBA" id="ARBA00023288"/>
    </source>
</evidence>
<dbReference type="InterPro" id="IPR003578">
    <property type="entry name" value="Small_GTPase_Rho"/>
</dbReference>
<evidence type="ECO:0000256" key="4">
    <source>
        <dbReference type="ARBA" id="ARBA00022481"/>
    </source>
</evidence>
<evidence type="ECO:0000313" key="11">
    <source>
        <dbReference type="EMBL" id="CAL1534792.1"/>
    </source>
</evidence>